<dbReference type="SUPFAM" id="SSF51391">
    <property type="entry name" value="Thiamin phosphate synthase"/>
    <property type="match status" value="1"/>
</dbReference>
<dbReference type="PANTHER" id="PTHR43681">
    <property type="entry name" value="TRANSMEMBRANE GTPASE FZO"/>
    <property type="match status" value="1"/>
</dbReference>
<dbReference type="OrthoDB" id="2498029at2759"/>
<dbReference type="Pfam" id="PF03385">
    <property type="entry name" value="STELLO"/>
    <property type="match status" value="1"/>
</dbReference>
<dbReference type="CDD" id="cd00564">
    <property type="entry name" value="TMP_TenI"/>
    <property type="match status" value="1"/>
</dbReference>
<evidence type="ECO:0000313" key="4">
    <source>
        <dbReference type="EMBL" id="KAG0481233.1"/>
    </source>
</evidence>
<dbReference type="Pfam" id="PF01926">
    <property type="entry name" value="MMR_HSR1"/>
    <property type="match status" value="1"/>
</dbReference>
<keyword evidence="5" id="KW-1185">Reference proteome</keyword>
<evidence type="ECO:0000313" key="5">
    <source>
        <dbReference type="Proteomes" id="UP000636800"/>
    </source>
</evidence>
<dbReference type="GO" id="GO:0031969">
    <property type="term" value="C:chloroplast membrane"/>
    <property type="evidence" value="ECO:0007669"/>
    <property type="project" value="TreeGrafter"/>
</dbReference>
<dbReference type="Gene3D" id="3.20.20.70">
    <property type="entry name" value="Aldolase class I"/>
    <property type="match status" value="1"/>
</dbReference>
<dbReference type="InterPro" id="IPR051943">
    <property type="entry name" value="TRAFAC_Dynamin-like_GTPase"/>
</dbReference>
<dbReference type="SUPFAM" id="SSF52540">
    <property type="entry name" value="P-loop containing nucleoside triphosphate hydrolases"/>
    <property type="match status" value="1"/>
</dbReference>
<keyword evidence="2" id="KW-0472">Membrane</keyword>
<dbReference type="InterPro" id="IPR022998">
    <property type="entry name" value="ThiamineP_synth_TenI"/>
</dbReference>
<evidence type="ECO:0000256" key="2">
    <source>
        <dbReference type="SAM" id="Phobius"/>
    </source>
</evidence>
<dbReference type="GO" id="GO:0010027">
    <property type="term" value="P:thylakoid membrane organization"/>
    <property type="evidence" value="ECO:0007669"/>
    <property type="project" value="TreeGrafter"/>
</dbReference>
<dbReference type="PANTHER" id="PTHR43681:SF1">
    <property type="entry name" value="SARCALUMENIN"/>
    <property type="match status" value="1"/>
</dbReference>
<comment type="caution">
    <text evidence="4">The sequence shown here is derived from an EMBL/GenBank/DDBJ whole genome shotgun (WGS) entry which is preliminary data.</text>
</comment>
<dbReference type="GO" id="GO:0005525">
    <property type="term" value="F:GTP binding"/>
    <property type="evidence" value="ECO:0007669"/>
    <property type="project" value="InterPro"/>
</dbReference>
<protein>
    <recommendedName>
        <fullName evidence="3">G domain-containing protein</fullName>
    </recommendedName>
</protein>
<keyword evidence="1" id="KW-0175">Coiled coil</keyword>
<dbReference type="InterPro" id="IPR013785">
    <property type="entry name" value="Aldolase_TIM"/>
</dbReference>
<evidence type="ECO:0000259" key="3">
    <source>
        <dbReference type="Pfam" id="PF01926"/>
    </source>
</evidence>
<proteinExistence type="predicted"/>
<feature type="coiled-coil region" evidence="1">
    <location>
        <begin position="1641"/>
        <end position="1716"/>
    </location>
</feature>
<name>A0A835R7D5_VANPL</name>
<dbReference type="InterPro" id="IPR036206">
    <property type="entry name" value="ThiamineP_synth_sf"/>
</dbReference>
<reference evidence="4 5" key="1">
    <citation type="journal article" date="2020" name="Nat. Food">
        <title>A phased Vanilla planifolia genome enables genetic improvement of flavour and production.</title>
        <authorList>
            <person name="Hasing T."/>
            <person name="Tang H."/>
            <person name="Brym M."/>
            <person name="Khazi F."/>
            <person name="Huang T."/>
            <person name="Chambers A.H."/>
        </authorList>
    </citation>
    <scope>NUCLEOTIDE SEQUENCE [LARGE SCALE GENOMIC DNA]</scope>
    <source>
        <tissue evidence="4">Leaf</tissue>
    </source>
</reference>
<organism evidence="4 5">
    <name type="scientific">Vanilla planifolia</name>
    <name type="common">Vanilla</name>
    <dbReference type="NCBI Taxonomy" id="51239"/>
    <lineage>
        <taxon>Eukaryota</taxon>
        <taxon>Viridiplantae</taxon>
        <taxon>Streptophyta</taxon>
        <taxon>Embryophyta</taxon>
        <taxon>Tracheophyta</taxon>
        <taxon>Spermatophyta</taxon>
        <taxon>Magnoliopsida</taxon>
        <taxon>Liliopsida</taxon>
        <taxon>Asparagales</taxon>
        <taxon>Orchidaceae</taxon>
        <taxon>Vanilloideae</taxon>
        <taxon>Vanilleae</taxon>
        <taxon>Vanilla</taxon>
    </lineage>
</organism>
<dbReference type="FunFam" id="3.40.50.300:FF:001052">
    <property type="entry name" value="Probable transmembrane GTPase FZO-like, chloroplastic"/>
    <property type="match status" value="1"/>
</dbReference>
<feature type="domain" description="G" evidence="3">
    <location>
        <begin position="1165"/>
        <end position="1298"/>
    </location>
</feature>
<keyword evidence="2" id="KW-0812">Transmembrane</keyword>
<accession>A0A835R7D5</accession>
<dbReference type="EMBL" id="JADCNL010000005">
    <property type="protein sequence ID" value="KAG0481233.1"/>
    <property type="molecule type" value="Genomic_DNA"/>
</dbReference>
<dbReference type="InterPro" id="IPR005049">
    <property type="entry name" value="STL-like"/>
</dbReference>
<evidence type="ECO:0000256" key="1">
    <source>
        <dbReference type="SAM" id="Coils"/>
    </source>
</evidence>
<gene>
    <name evidence="4" type="ORF">HPP92_012091</name>
</gene>
<dbReference type="InterPro" id="IPR027417">
    <property type="entry name" value="P-loop_NTPase"/>
</dbReference>
<dbReference type="InterPro" id="IPR006073">
    <property type="entry name" value="GTP-bd"/>
</dbReference>
<feature type="transmembrane region" description="Helical" evidence="2">
    <location>
        <begin position="51"/>
        <end position="70"/>
    </location>
</feature>
<dbReference type="GO" id="GO:0009228">
    <property type="term" value="P:thiamine biosynthetic process"/>
    <property type="evidence" value="ECO:0007669"/>
    <property type="project" value="UniProtKB-KW"/>
</dbReference>
<keyword evidence="2" id="KW-1133">Transmembrane helix</keyword>
<sequence length="1718" mass="191166">MLIKDCAAAGAAAKLSKPYSCPLDVADSDSPVHGSKGRDSSFSSSPTFCSIYKLVALVIVAASVAALVFLRSTSDGAALLCVDRRHVPSRSSRIAYPEISWTIVPPLRPLDPAAVAPFASFRSERWIVVSVSSPPTNALRLLVKIRGWQLLAVGNSYTPSDWTLKGAIFLSLDLQARLGFRTVDFLPYASYVRKSVGYLFAIQHGARVIYDADDRANILGGDLSKHFDIDLGEIGSPAAGYPLILQYSRDAYDNRTVVNPYVHFGQRSVWPRGLPLESVRDVGHEEFYSEVRGGRQFIQQGLSNGLPDVDSVFYFTRKSLRSEPYDIHFDEDAPQVALPQGLMAPVNSFNTIFHSQAFWGLLLPVSVSSMASDVIRGYWVQRILWEIEGYVAFYPPTIFRNDREETYPFSEEKDLHVNIMKLIKFLASWRSGKLSVFERILDLSFAMAKEGFWTEKDVKLTAAWLQDLIAVGYVQPKLISMGLDQLKEGSNHRVRRQFVPKKISSIHLGVDESVTVNYEIGNLIRWRRSFGNVVLIMQCTGHVERTALAWRLLYGRIFKTVVMLSEQNNTDIAVEYGELSKAYKYLPKVFEQFPDAEGFIFLQDIMVLNYWNLLQANKAKLWITNKVPQSWASVLVTSKSSDWFVKQAAMVKKVVNTLPVHFQVSYKDSTTEDKLVICSGEVFYVPRRFVGDFVDLVGLVGDLDIHHKVAVPLFFLAMDSQQNFDSDALANIVYKAALPTNGSSLSHYTTRVTAVYPLKVQNEPDFMNLVQVMASGKALTISFWKLTVNLTPARLPMFSIPWGCSTAARLPLFPYPTEPRNLSFFSFFGPAGFHRHRKQSGSITAVGTNPSGTHPLDGQPPRTLFPGGFKRPEIKFPSLVLRVSAEEVLRSDEGGAELSAAVSRGVRIVVLDVGQLNGGRAYEAACKLKSVVGDRAYLLIAERVDVAAAVGANGVVLSDQGIPAIVARNMMWKSKSDAVSLPLVARSVQNELSAEHAASFEGADFVIISDRSESHGGVLEGDFTQHINVPVFFNIELTEDNLAVDLVSRLLQSGASGIVVSLDDLKLFSDDINGIMLLAKNSQMLSKDGYPYSERSKLDFVRSKLNMENGVAGFTNLEDKEIELIEVESLLLQEAVAVVRKAAPMMNEVALLEDAASRLKEPFLMVVVGEFNSGKSTVINALLGRRYLNEGVIPTTNEVTLLCYSNTDSNKPERCERNPDGQVICYLSAPILQNMNLVDTPGTNVILQRQQLLTEEFVPRADLVLFVISSDRPLTESEVAFLQYVQQWKKKVVFVLNKVDIYQNACELEEAISFILENTKKLLTTGDVKLYPISARSALDAKLSSVNYSIEKQEEVLFNDPRWISSKFHELERFLFSFLDGSTDTGMERMKLKLETPVAIADRLLDSSERLVKQQQDNEYRDLIAIGEVGNSIEANAMKMENEIVTWKKKAVSLIEKAKAQAIKLIEITLQISNVDLIAAYAFKREKFSSVPSTSTLQNKIIDPALSDMQRLLEDYSEWLQSNIASQAELCSGQLQEQCDKSSILEGSRQVKITAYLEKGEVLSLKVMENFSPSAASRLFEQEIREVILGTFGGLGAAGLSASLLTSILPTTLEDLLALGFCSAGGFLAISNFPARRKDAIEKVRKVADGLSRELEEAMEKDLLQAIERLNSFIKVISQPYQEAAQRRLECLQETQKELSNTAQKLQDLKVQIENLHL</sequence>
<dbReference type="CDD" id="cd09912">
    <property type="entry name" value="DLP_2"/>
    <property type="match status" value="1"/>
</dbReference>
<dbReference type="FunFam" id="3.20.20.70:FF:000243">
    <property type="entry name" value="Probable transmembrane GTPase FZO-like, chloroplastic"/>
    <property type="match status" value="1"/>
</dbReference>
<dbReference type="Proteomes" id="UP000636800">
    <property type="component" value="Chromosome 5"/>
</dbReference>
<dbReference type="Gene3D" id="3.40.50.300">
    <property type="entry name" value="P-loop containing nucleotide triphosphate hydrolases"/>
    <property type="match status" value="1"/>
</dbReference>